<evidence type="ECO:0000313" key="3">
    <source>
        <dbReference type="EMBL" id="EFA78932.1"/>
    </source>
</evidence>
<dbReference type="CDD" id="cd16116">
    <property type="entry name" value="Ubl_Smt3_like"/>
    <property type="match status" value="1"/>
</dbReference>
<dbReference type="SUPFAM" id="SSF54236">
    <property type="entry name" value="Ubiquitin-like"/>
    <property type="match status" value="1"/>
</dbReference>
<dbReference type="FunFam" id="3.10.20.90:FF:000202">
    <property type="entry name" value="Small ubiquitin-related modifier I"/>
    <property type="match status" value="1"/>
</dbReference>
<dbReference type="Pfam" id="PF11976">
    <property type="entry name" value="Rad60-SLD"/>
    <property type="match status" value="1"/>
</dbReference>
<dbReference type="RefSeq" id="XP_020431056.1">
    <property type="nucleotide sequence ID" value="XM_020579217.1"/>
</dbReference>
<dbReference type="InterPro" id="IPR000626">
    <property type="entry name" value="Ubiquitin-like_dom"/>
</dbReference>
<dbReference type="Proteomes" id="UP000001396">
    <property type="component" value="Unassembled WGS sequence"/>
</dbReference>
<dbReference type="PANTHER" id="PTHR10562">
    <property type="entry name" value="SMALL UBIQUITIN-RELATED MODIFIER"/>
    <property type="match status" value="1"/>
</dbReference>
<proteinExistence type="predicted"/>
<dbReference type="OMA" id="MKIYCAR"/>
<feature type="region of interest" description="Disordered" evidence="1">
    <location>
        <begin position="1"/>
        <end position="23"/>
    </location>
</feature>
<protein>
    <submittedName>
        <fullName evidence="3">Small ubiquitin-like protein</fullName>
    </submittedName>
</protein>
<organism evidence="3 4">
    <name type="scientific">Heterostelium pallidum (strain ATCC 26659 / Pp 5 / PN500)</name>
    <name type="common">Cellular slime mold</name>
    <name type="synonym">Polysphondylium pallidum</name>
    <dbReference type="NCBI Taxonomy" id="670386"/>
    <lineage>
        <taxon>Eukaryota</taxon>
        <taxon>Amoebozoa</taxon>
        <taxon>Evosea</taxon>
        <taxon>Eumycetozoa</taxon>
        <taxon>Dictyostelia</taxon>
        <taxon>Acytosteliales</taxon>
        <taxon>Acytosteliaceae</taxon>
        <taxon>Heterostelium</taxon>
    </lineage>
</organism>
<dbReference type="GeneID" id="31363880"/>
<sequence length="102" mass="11620">MSAKEEPGVPKQEGEKKEGGVADEQINLRVQASDQTEVFFKIKKVTALKKLMDAYCQRQSINPNSIRFLYDGQRLQQERTPKDYNMENNDIIDVVIEQVGGC</sequence>
<dbReference type="STRING" id="670386.D3BI32"/>
<accession>D3BI32</accession>
<dbReference type="InParanoid" id="D3BI32"/>
<keyword evidence="4" id="KW-1185">Reference proteome</keyword>
<dbReference type="InterPro" id="IPR029071">
    <property type="entry name" value="Ubiquitin-like_domsf"/>
</dbReference>
<dbReference type="SMART" id="SM00213">
    <property type="entry name" value="UBQ"/>
    <property type="match status" value="1"/>
</dbReference>
<dbReference type="EMBL" id="ADBJ01000037">
    <property type="protein sequence ID" value="EFA78932.1"/>
    <property type="molecule type" value="Genomic_DNA"/>
</dbReference>
<dbReference type="FunCoup" id="D3BI32">
    <property type="interactions" value="976"/>
</dbReference>
<feature type="domain" description="Ubiquitin-like" evidence="2">
    <location>
        <begin position="24"/>
        <end position="101"/>
    </location>
</feature>
<evidence type="ECO:0000256" key="1">
    <source>
        <dbReference type="SAM" id="MobiDB-lite"/>
    </source>
</evidence>
<comment type="caution">
    <text evidence="3">The sequence shown here is derived from an EMBL/GenBank/DDBJ whole genome shotgun (WGS) entry which is preliminary data.</text>
</comment>
<evidence type="ECO:0000259" key="2">
    <source>
        <dbReference type="PROSITE" id="PS50053"/>
    </source>
</evidence>
<dbReference type="Gene3D" id="3.10.20.90">
    <property type="entry name" value="Phosphatidylinositol 3-kinase Catalytic Subunit, Chain A, domain 1"/>
    <property type="match status" value="1"/>
</dbReference>
<evidence type="ECO:0000313" key="4">
    <source>
        <dbReference type="Proteomes" id="UP000001396"/>
    </source>
</evidence>
<name>D3BI32_HETP5</name>
<dbReference type="AlphaFoldDB" id="D3BI32"/>
<feature type="compositionally biased region" description="Basic and acidic residues" evidence="1">
    <location>
        <begin position="1"/>
        <end position="20"/>
    </location>
</feature>
<reference evidence="3 4" key="1">
    <citation type="journal article" date="2011" name="Genome Res.">
        <title>Phylogeny-wide analysis of social amoeba genomes highlights ancient origins for complex intercellular communication.</title>
        <authorList>
            <person name="Heidel A.J."/>
            <person name="Lawal H.M."/>
            <person name="Felder M."/>
            <person name="Schilde C."/>
            <person name="Helps N.R."/>
            <person name="Tunggal B."/>
            <person name="Rivero F."/>
            <person name="John U."/>
            <person name="Schleicher M."/>
            <person name="Eichinger L."/>
            <person name="Platzer M."/>
            <person name="Noegel A.A."/>
            <person name="Schaap P."/>
            <person name="Gloeckner G."/>
        </authorList>
    </citation>
    <scope>NUCLEOTIDE SEQUENCE [LARGE SCALE GENOMIC DNA]</scope>
    <source>
        <strain evidence="4">ATCC 26659 / Pp 5 / PN500</strain>
    </source>
</reference>
<dbReference type="PROSITE" id="PS50053">
    <property type="entry name" value="UBIQUITIN_2"/>
    <property type="match status" value="1"/>
</dbReference>
<gene>
    <name evidence="3" type="primary">sumo</name>
    <name evidence="3" type="ORF">PPL_08400</name>
</gene>
<dbReference type="InterPro" id="IPR022617">
    <property type="entry name" value="Rad60/SUMO-like_dom"/>
</dbReference>